<dbReference type="EMBL" id="VUMN01000007">
    <property type="protein sequence ID" value="MSS58119.1"/>
    <property type="molecule type" value="Genomic_DNA"/>
</dbReference>
<organism evidence="7 8">
    <name type="scientific">Stecheria intestinalis</name>
    <dbReference type="NCBI Taxonomy" id="2606630"/>
    <lineage>
        <taxon>Bacteria</taxon>
        <taxon>Bacillati</taxon>
        <taxon>Bacillota</taxon>
        <taxon>Erysipelotrichia</taxon>
        <taxon>Erysipelotrichales</taxon>
        <taxon>Erysipelotrichaceae</taxon>
        <taxon>Stecheria</taxon>
    </lineage>
</organism>
<dbReference type="PANTHER" id="PTHR32347:SF23">
    <property type="entry name" value="BLL5650 PROTEIN"/>
    <property type="match status" value="1"/>
</dbReference>
<accession>A0A7X2NRE4</accession>
<comment type="subcellular location">
    <subcellularLocation>
        <location evidence="1">Cell envelope</location>
    </subcellularLocation>
</comment>
<comment type="similarity">
    <text evidence="2">Belongs to the membrane fusion protein (MFP) (TC 8.A.1) family.</text>
</comment>
<evidence type="ECO:0000313" key="8">
    <source>
        <dbReference type="Proteomes" id="UP000461880"/>
    </source>
</evidence>
<proteinExistence type="inferred from homology"/>
<dbReference type="GO" id="GO:0030313">
    <property type="term" value="C:cell envelope"/>
    <property type="evidence" value="ECO:0007669"/>
    <property type="project" value="UniProtKB-SubCell"/>
</dbReference>
<dbReference type="RefSeq" id="WP_154503647.1">
    <property type="nucleotide sequence ID" value="NZ_VUMN01000007.1"/>
</dbReference>
<feature type="chain" id="PRO_5031230971" evidence="5">
    <location>
        <begin position="33"/>
        <end position="560"/>
    </location>
</feature>
<protein>
    <submittedName>
        <fullName evidence="7">Efflux RND transporter periplasmic adaptor subunit</fullName>
    </submittedName>
</protein>
<feature type="domain" description="Multidrug resistance protein MdtA-like barrel-sandwich hybrid" evidence="6">
    <location>
        <begin position="63"/>
        <end position="400"/>
    </location>
</feature>
<evidence type="ECO:0000256" key="1">
    <source>
        <dbReference type="ARBA" id="ARBA00004196"/>
    </source>
</evidence>
<dbReference type="Pfam" id="PF25917">
    <property type="entry name" value="BSH_RND"/>
    <property type="match status" value="1"/>
</dbReference>
<evidence type="ECO:0000256" key="3">
    <source>
        <dbReference type="ARBA" id="ARBA00023054"/>
    </source>
</evidence>
<evidence type="ECO:0000259" key="6">
    <source>
        <dbReference type="Pfam" id="PF25917"/>
    </source>
</evidence>
<dbReference type="AlphaFoldDB" id="A0A7X2NRE4"/>
<keyword evidence="3 4" id="KW-0175">Coiled coil</keyword>
<evidence type="ECO:0000313" key="7">
    <source>
        <dbReference type="EMBL" id="MSS58119.1"/>
    </source>
</evidence>
<dbReference type="GO" id="GO:0016020">
    <property type="term" value="C:membrane"/>
    <property type="evidence" value="ECO:0007669"/>
    <property type="project" value="InterPro"/>
</dbReference>
<dbReference type="InterPro" id="IPR058625">
    <property type="entry name" value="MdtA-like_BSH"/>
</dbReference>
<dbReference type="NCBIfam" id="TIGR01730">
    <property type="entry name" value="RND_mfp"/>
    <property type="match status" value="1"/>
</dbReference>
<dbReference type="Gene3D" id="2.40.50.100">
    <property type="match status" value="1"/>
</dbReference>
<reference evidence="7 8" key="1">
    <citation type="submission" date="2019-08" db="EMBL/GenBank/DDBJ databases">
        <title>In-depth cultivation of the pig gut microbiome towards novel bacterial diversity and tailored functional studies.</title>
        <authorList>
            <person name="Wylensek D."/>
            <person name="Hitch T.C.A."/>
            <person name="Clavel T."/>
        </authorList>
    </citation>
    <scope>NUCLEOTIDE SEQUENCE [LARGE SCALE GENOMIC DNA]</scope>
    <source>
        <strain evidence="7 8">Oil+RF-744-GAM-WT-6</strain>
    </source>
</reference>
<name>A0A7X2NRE4_9FIRM</name>
<dbReference type="Gene3D" id="2.40.420.20">
    <property type="match status" value="1"/>
</dbReference>
<keyword evidence="5" id="KW-0732">Signal</keyword>
<feature type="signal peptide" evidence="5">
    <location>
        <begin position="1"/>
        <end position="32"/>
    </location>
</feature>
<comment type="caution">
    <text evidence="7">The sequence shown here is derived from an EMBL/GenBank/DDBJ whole genome shotgun (WGS) entry which is preliminary data.</text>
</comment>
<dbReference type="Proteomes" id="UP000461880">
    <property type="component" value="Unassembled WGS sequence"/>
</dbReference>
<dbReference type="PANTHER" id="PTHR32347">
    <property type="entry name" value="EFFLUX SYSTEM COMPONENT YKNX-RELATED"/>
    <property type="match status" value="1"/>
</dbReference>
<dbReference type="InterPro" id="IPR050465">
    <property type="entry name" value="UPF0194_transport"/>
</dbReference>
<dbReference type="SUPFAM" id="SSF111369">
    <property type="entry name" value="HlyD-like secretion proteins"/>
    <property type="match status" value="1"/>
</dbReference>
<dbReference type="GO" id="GO:0022857">
    <property type="term" value="F:transmembrane transporter activity"/>
    <property type="evidence" value="ECO:0007669"/>
    <property type="project" value="InterPro"/>
</dbReference>
<feature type="coiled-coil region" evidence="4">
    <location>
        <begin position="203"/>
        <end position="266"/>
    </location>
</feature>
<evidence type="ECO:0000256" key="2">
    <source>
        <dbReference type="ARBA" id="ARBA00009477"/>
    </source>
</evidence>
<gene>
    <name evidence="7" type="ORF">FYJ51_04285</name>
</gene>
<evidence type="ECO:0000256" key="4">
    <source>
        <dbReference type="SAM" id="Coils"/>
    </source>
</evidence>
<evidence type="ECO:0000256" key="5">
    <source>
        <dbReference type="SAM" id="SignalP"/>
    </source>
</evidence>
<dbReference type="InterPro" id="IPR006143">
    <property type="entry name" value="RND_pump_MFP"/>
</dbReference>
<keyword evidence="8" id="KW-1185">Reference proteome</keyword>
<dbReference type="Gene3D" id="2.40.30.170">
    <property type="match status" value="1"/>
</dbReference>
<sequence>MKKFWQKHHKGIMIAVIAAAVLLKLASGSSSASPGYSTATVTRRDITTYNSFIGTVEPVTERSVVPKVSGTVSQVLVKNGDSVVKGQTIAILDASEAEYSLQVAEATAAQTEKANNQSIKDAITAYNNYQSDLNNGLNSSLQQAQALKDQTYGPWKDAENAYNSAVSARNQAISSASAQKDAAQAAYDAFMNDPANQTAITNYNNAAAQLAVLQATLDQAELNLANANTALQSADEASKPAAKAAYDTAEAAEKSAEQAASDYKSQYYVPADNAYQLIVQQMTALQTALDSADAAYSAAQSTAAVDAAEKARDQAYAAWEQARIGYDSVASSVQQQLGNLESSVQRAATAADTTVSDLQINHQKEALSDYTLTAPMDGTITQLTVKEGDACTMGTPAAVVSNLSHMEVSIRVDEYSVKNVSEGSAVTIYIDSIGKSYPGTISSIDEKAAVQSGVSYFGATVEFTADADVKSGMSTEVRLTNADEKQVLSLPADAVSYHSDNTAYVLDENGQEKAVTIGVSDGNYVEITDGLSEGDTVRYNPTVSDPMADMTVSGGDSSDE</sequence>